<protein>
    <recommendedName>
        <fullName evidence="11">Microtubule-associated protein 70-2</fullName>
    </recommendedName>
</protein>
<feature type="compositionally biased region" description="Basic and acidic residues" evidence="8">
    <location>
        <begin position="592"/>
        <end position="601"/>
    </location>
</feature>
<evidence type="ECO:0000256" key="5">
    <source>
        <dbReference type="ARBA" id="ARBA00023054"/>
    </source>
</evidence>
<dbReference type="PANTHER" id="PTHR31246">
    <property type="entry name" value="MICROTUBULE-ASSOCIATED PROTEIN 70-2"/>
    <property type="match status" value="1"/>
</dbReference>
<keyword evidence="5 7" id="KW-0175">Coiled coil</keyword>
<dbReference type="InterPro" id="IPR009768">
    <property type="entry name" value="MAP70"/>
</dbReference>
<keyword evidence="6" id="KW-0206">Cytoskeleton</keyword>
<dbReference type="Proteomes" id="UP000636800">
    <property type="component" value="Chromosome 6"/>
</dbReference>
<dbReference type="EMBL" id="JADCNL010000006">
    <property type="protein sequence ID" value="KAG0476281.1"/>
    <property type="molecule type" value="Genomic_DNA"/>
</dbReference>
<keyword evidence="4" id="KW-0493">Microtubule</keyword>
<feature type="coiled-coil region" evidence="7">
    <location>
        <begin position="236"/>
        <end position="378"/>
    </location>
</feature>
<comment type="subcellular location">
    <subcellularLocation>
        <location evidence="1">Cytoplasm</location>
        <location evidence="1">Cytoskeleton</location>
    </subcellularLocation>
</comment>
<proteinExistence type="inferred from homology"/>
<dbReference type="GO" id="GO:0008017">
    <property type="term" value="F:microtubule binding"/>
    <property type="evidence" value="ECO:0007669"/>
    <property type="project" value="InterPro"/>
</dbReference>
<evidence type="ECO:0000256" key="3">
    <source>
        <dbReference type="ARBA" id="ARBA00022490"/>
    </source>
</evidence>
<feature type="compositionally biased region" description="Polar residues" evidence="8">
    <location>
        <begin position="406"/>
        <end position="418"/>
    </location>
</feature>
<dbReference type="GO" id="GO:0005874">
    <property type="term" value="C:microtubule"/>
    <property type="evidence" value="ECO:0007669"/>
    <property type="project" value="UniProtKB-KW"/>
</dbReference>
<keyword evidence="3" id="KW-0963">Cytoplasm</keyword>
<feature type="coiled-coil region" evidence="7">
    <location>
        <begin position="81"/>
        <end position="150"/>
    </location>
</feature>
<feature type="region of interest" description="Disordered" evidence="8">
    <location>
        <begin position="399"/>
        <end position="450"/>
    </location>
</feature>
<dbReference type="OrthoDB" id="2436605at2759"/>
<evidence type="ECO:0000256" key="2">
    <source>
        <dbReference type="ARBA" id="ARBA00008825"/>
    </source>
</evidence>
<feature type="compositionally biased region" description="Polar residues" evidence="8">
    <location>
        <begin position="427"/>
        <end position="440"/>
    </location>
</feature>
<organism evidence="9 10">
    <name type="scientific">Vanilla planifolia</name>
    <name type="common">Vanilla</name>
    <dbReference type="NCBI Taxonomy" id="51239"/>
    <lineage>
        <taxon>Eukaryota</taxon>
        <taxon>Viridiplantae</taxon>
        <taxon>Streptophyta</taxon>
        <taxon>Embryophyta</taxon>
        <taxon>Tracheophyta</taxon>
        <taxon>Spermatophyta</taxon>
        <taxon>Magnoliopsida</taxon>
        <taxon>Liliopsida</taxon>
        <taxon>Asparagales</taxon>
        <taxon>Orchidaceae</taxon>
        <taxon>Vanilloideae</taxon>
        <taxon>Vanilleae</taxon>
        <taxon>Vanilla</taxon>
    </lineage>
</organism>
<dbReference type="GO" id="GO:0007010">
    <property type="term" value="P:cytoskeleton organization"/>
    <property type="evidence" value="ECO:0007669"/>
    <property type="project" value="InterPro"/>
</dbReference>
<reference evidence="9 10" key="1">
    <citation type="journal article" date="2020" name="Nat. Food">
        <title>A phased Vanilla planifolia genome enables genetic improvement of flavour and production.</title>
        <authorList>
            <person name="Hasing T."/>
            <person name="Tang H."/>
            <person name="Brym M."/>
            <person name="Khazi F."/>
            <person name="Huang T."/>
            <person name="Chambers A.H."/>
        </authorList>
    </citation>
    <scope>NUCLEOTIDE SEQUENCE [LARGE SCALE GENOMIC DNA]</scope>
    <source>
        <tissue evidence="9">Leaf</tissue>
    </source>
</reference>
<evidence type="ECO:0000256" key="7">
    <source>
        <dbReference type="SAM" id="Coils"/>
    </source>
</evidence>
<gene>
    <name evidence="9" type="ORF">HPP92_013122</name>
</gene>
<accession>A0A835QSE5</accession>
<keyword evidence="10" id="KW-1185">Reference proteome</keyword>
<feature type="coiled-coil region" evidence="7">
    <location>
        <begin position="184"/>
        <end position="211"/>
    </location>
</feature>
<evidence type="ECO:0008006" key="11">
    <source>
        <dbReference type="Google" id="ProtNLM"/>
    </source>
</evidence>
<dbReference type="PANTHER" id="PTHR31246:SF17">
    <property type="entry name" value="MICROTUBULE-ASSOCIATED PROTEIN 70-2"/>
    <property type="match status" value="1"/>
</dbReference>
<evidence type="ECO:0000256" key="8">
    <source>
        <dbReference type="SAM" id="MobiDB-lite"/>
    </source>
</evidence>
<comment type="similarity">
    <text evidence="2">Belongs to the MAP70 family.</text>
</comment>
<evidence type="ECO:0000256" key="4">
    <source>
        <dbReference type="ARBA" id="ARBA00022701"/>
    </source>
</evidence>
<name>A0A835QSE5_VANPL</name>
<feature type="compositionally biased region" description="Low complexity" evidence="8">
    <location>
        <begin position="441"/>
        <end position="450"/>
    </location>
</feature>
<feature type="region of interest" description="Disordered" evidence="8">
    <location>
        <begin position="592"/>
        <end position="632"/>
    </location>
</feature>
<dbReference type="AlphaFoldDB" id="A0A835QSE5"/>
<evidence type="ECO:0000256" key="1">
    <source>
        <dbReference type="ARBA" id="ARBA00004245"/>
    </source>
</evidence>
<sequence>MEDLCSGEGGEGFRTEGMGGNVALSAVAPVQPLSGLTASASVKGEGKSSGKDRRRPAIRPSLDAEEFINLLHGSDPVKVELNRLENEVRDKDRELGEAHSEIKALKLSERAREKAVEELTEELMKMEEKLKLTESLLESKNLEIKKINDEKKASMAAQFAAEATLRRVHAAQKDDDMPPIEAILAPLEAELKLARQEIAKLQDDNRALDRLTKSKEAALLEAERTVQIAMAKASMVDDLQNKNQELVKQIEICQEENKILDKMLRQKVAEVEKLSQTVRELEEAVLAGGAAANAVRDYQRKVQEMNDEMKTLDRELARAKVTANRVAVVVANEWKDANDKVMPVKQWLEDRRFMQGEMQQLRDKLTIAERAAKSEAQLKEKYHLRLKVLEEGLRMSATGVHRPTVDSRSLSNGSSRRQSMGGAENMSKVSPSSGLLNRRTSSFQSRSSLSSSSSMVLKNAKVTSKSFDGGSRSYDQNKVLANGIGFSLNKSADETKEDDVHDWRENSEEKPNELRSVDADDFVSGMLYDMLQKEVISLRKACHEKDQSLKDKDDAIEMLAKKVDTLTKAMEVEAKKMRREVAAMEKEVAAMRVEKEQDGRAKRLGGTKGPGNSSNILPARAAPRPGITRNLQ</sequence>
<evidence type="ECO:0000256" key="6">
    <source>
        <dbReference type="ARBA" id="ARBA00023212"/>
    </source>
</evidence>
<feature type="region of interest" description="Disordered" evidence="8">
    <location>
        <begin position="491"/>
        <end position="513"/>
    </location>
</feature>
<comment type="caution">
    <text evidence="9">The sequence shown here is derived from an EMBL/GenBank/DDBJ whole genome shotgun (WGS) entry which is preliminary data.</text>
</comment>
<evidence type="ECO:0000313" key="10">
    <source>
        <dbReference type="Proteomes" id="UP000636800"/>
    </source>
</evidence>
<feature type="region of interest" description="Disordered" evidence="8">
    <location>
        <begin position="35"/>
        <end position="60"/>
    </location>
</feature>
<evidence type="ECO:0000313" key="9">
    <source>
        <dbReference type="EMBL" id="KAG0476281.1"/>
    </source>
</evidence>
<dbReference type="Pfam" id="PF07058">
    <property type="entry name" value="MAP70"/>
    <property type="match status" value="1"/>
</dbReference>